<gene>
    <name evidence="1" type="ORF">BDV29DRAFT_180748</name>
</gene>
<evidence type="ECO:0000313" key="1">
    <source>
        <dbReference type="EMBL" id="KAB8070538.1"/>
    </source>
</evidence>
<evidence type="ECO:0000313" key="2">
    <source>
        <dbReference type="Proteomes" id="UP000326565"/>
    </source>
</evidence>
<organism evidence="1 2">
    <name type="scientific">Aspergillus leporis</name>
    <dbReference type="NCBI Taxonomy" id="41062"/>
    <lineage>
        <taxon>Eukaryota</taxon>
        <taxon>Fungi</taxon>
        <taxon>Dikarya</taxon>
        <taxon>Ascomycota</taxon>
        <taxon>Pezizomycotina</taxon>
        <taxon>Eurotiomycetes</taxon>
        <taxon>Eurotiomycetidae</taxon>
        <taxon>Eurotiales</taxon>
        <taxon>Aspergillaceae</taxon>
        <taxon>Aspergillus</taxon>
        <taxon>Aspergillus subgen. Circumdati</taxon>
    </lineage>
</organism>
<reference evidence="1 2" key="1">
    <citation type="submission" date="2019-04" db="EMBL/GenBank/DDBJ databases">
        <title>Friends and foes A comparative genomics study of 23 Aspergillus species from section Flavi.</title>
        <authorList>
            <consortium name="DOE Joint Genome Institute"/>
            <person name="Kjaerbolling I."/>
            <person name="Vesth T."/>
            <person name="Frisvad J.C."/>
            <person name="Nybo J.L."/>
            <person name="Theobald S."/>
            <person name="Kildgaard S."/>
            <person name="Isbrandt T."/>
            <person name="Kuo A."/>
            <person name="Sato A."/>
            <person name="Lyhne E.K."/>
            <person name="Kogle M.E."/>
            <person name="Wiebenga A."/>
            <person name="Kun R.S."/>
            <person name="Lubbers R.J."/>
            <person name="Makela M.R."/>
            <person name="Barry K."/>
            <person name="Chovatia M."/>
            <person name="Clum A."/>
            <person name="Daum C."/>
            <person name="Haridas S."/>
            <person name="He G."/>
            <person name="LaButti K."/>
            <person name="Lipzen A."/>
            <person name="Mondo S."/>
            <person name="Riley R."/>
            <person name="Salamov A."/>
            <person name="Simmons B.A."/>
            <person name="Magnuson J.K."/>
            <person name="Henrissat B."/>
            <person name="Mortensen U.H."/>
            <person name="Larsen T.O."/>
            <person name="Devries R.P."/>
            <person name="Grigoriev I.V."/>
            <person name="Machida M."/>
            <person name="Baker S.E."/>
            <person name="Andersen M.R."/>
        </authorList>
    </citation>
    <scope>NUCLEOTIDE SEQUENCE [LARGE SCALE GENOMIC DNA]</scope>
    <source>
        <strain evidence="1 2">CBS 151.66</strain>
    </source>
</reference>
<name>A0A5N5WPU0_9EURO</name>
<dbReference type="AlphaFoldDB" id="A0A5N5WPU0"/>
<dbReference type="Proteomes" id="UP000326565">
    <property type="component" value="Unassembled WGS sequence"/>
</dbReference>
<proteinExistence type="predicted"/>
<sequence>MHISIGFPGFYPMPFAASAFFVSPLSHVFTVKVSPVVRRTPCCFDYSPVDMDTRETKGPAPISLL</sequence>
<keyword evidence="2" id="KW-1185">Reference proteome</keyword>
<accession>A0A5N5WPU0</accession>
<protein>
    <submittedName>
        <fullName evidence="1">Uncharacterized protein</fullName>
    </submittedName>
</protein>
<dbReference type="EMBL" id="ML732299">
    <property type="protein sequence ID" value="KAB8070538.1"/>
    <property type="molecule type" value="Genomic_DNA"/>
</dbReference>